<proteinExistence type="predicted"/>
<evidence type="ECO:0000313" key="2">
    <source>
        <dbReference type="Proteomes" id="UP000297617"/>
    </source>
</evidence>
<accession>A0ABY2LCW3</accession>
<gene>
    <name evidence="1" type="ORF">EHQ10_00035</name>
</gene>
<dbReference type="Proteomes" id="UP000297617">
    <property type="component" value="Unassembled WGS sequence"/>
</dbReference>
<comment type="caution">
    <text evidence="1">The sequence shown here is derived from an EMBL/GenBank/DDBJ whole genome shotgun (WGS) entry which is preliminary data.</text>
</comment>
<evidence type="ECO:0008006" key="3">
    <source>
        <dbReference type="Google" id="ProtNLM"/>
    </source>
</evidence>
<protein>
    <recommendedName>
        <fullName evidence="3">Transposase</fullName>
    </recommendedName>
</protein>
<evidence type="ECO:0000313" key="1">
    <source>
        <dbReference type="EMBL" id="TGK54195.1"/>
    </source>
</evidence>
<reference evidence="2" key="1">
    <citation type="journal article" date="2019" name="PLoS Negl. Trop. Dis.">
        <title>Revisiting the worldwide diversity of Leptospira species in the environment.</title>
        <authorList>
            <person name="Vincent A.T."/>
            <person name="Schiettekatte O."/>
            <person name="Bourhy P."/>
            <person name="Veyrier F.J."/>
            <person name="Picardeau M."/>
        </authorList>
    </citation>
    <scope>NUCLEOTIDE SEQUENCE [LARGE SCALE GENOMIC DNA]</scope>
    <source>
        <strain evidence="2">201800295</strain>
    </source>
</reference>
<keyword evidence="2" id="KW-1185">Reference proteome</keyword>
<name>A0ABY2LCW3_9LEPT</name>
<organism evidence="1 2">
    <name type="scientific">Leptospira bouyouniensis</name>
    <dbReference type="NCBI Taxonomy" id="2484911"/>
    <lineage>
        <taxon>Bacteria</taxon>
        <taxon>Pseudomonadati</taxon>
        <taxon>Spirochaetota</taxon>
        <taxon>Spirochaetia</taxon>
        <taxon>Leptospirales</taxon>
        <taxon>Leptospiraceae</taxon>
        <taxon>Leptospira</taxon>
    </lineage>
</organism>
<sequence length="179" mass="21540">MKTKQESKTQNLRCDPFFKNYSSLKNIDLFRDFIEVIRTRECSNLKKWLGKNFDYVLDEGIIYFSFWQNKNYSDSYKNMEICDFFYNQAKYNQAMAQEYSDTKHQRLPSDRILNSHAIEIYDEKDNQTSTYKVMLRIHSCLSDKKLMASFPTELYFDCSEKLPRRCTLERAFSSTEPEY</sequence>
<dbReference type="EMBL" id="RQFD01000001">
    <property type="protein sequence ID" value="TGK54195.1"/>
    <property type="molecule type" value="Genomic_DNA"/>
</dbReference>